<protein>
    <submittedName>
        <fullName evidence="2">Uncharacterized protein</fullName>
    </submittedName>
</protein>
<dbReference type="AlphaFoldDB" id="A0A0K8SK43"/>
<feature type="region of interest" description="Disordered" evidence="1">
    <location>
        <begin position="248"/>
        <end position="279"/>
    </location>
</feature>
<accession>A0A0K8SK43</accession>
<organism evidence="2">
    <name type="scientific">Lygus hesperus</name>
    <name type="common">Western plant bug</name>
    <dbReference type="NCBI Taxonomy" id="30085"/>
    <lineage>
        <taxon>Eukaryota</taxon>
        <taxon>Metazoa</taxon>
        <taxon>Ecdysozoa</taxon>
        <taxon>Arthropoda</taxon>
        <taxon>Hexapoda</taxon>
        <taxon>Insecta</taxon>
        <taxon>Pterygota</taxon>
        <taxon>Neoptera</taxon>
        <taxon>Paraneoptera</taxon>
        <taxon>Hemiptera</taxon>
        <taxon>Heteroptera</taxon>
        <taxon>Panheteroptera</taxon>
        <taxon>Cimicomorpha</taxon>
        <taxon>Miridae</taxon>
        <taxon>Mirini</taxon>
        <taxon>Lygus</taxon>
    </lineage>
</organism>
<proteinExistence type="predicted"/>
<evidence type="ECO:0000313" key="2">
    <source>
        <dbReference type="EMBL" id="JAG53643.1"/>
    </source>
</evidence>
<dbReference type="EMBL" id="GBRD01012181">
    <property type="protein sequence ID" value="JAG53643.1"/>
    <property type="molecule type" value="Transcribed_RNA"/>
</dbReference>
<feature type="region of interest" description="Disordered" evidence="1">
    <location>
        <begin position="172"/>
        <end position="201"/>
    </location>
</feature>
<evidence type="ECO:0000256" key="1">
    <source>
        <dbReference type="SAM" id="MobiDB-lite"/>
    </source>
</evidence>
<sequence>MRPHQLEHRPARVTRRERKDYGGQLVEAYNNEWESIRRNCGPGVMTPNPVADPTMLLRDVGDHIGFAIDEESHAVRTTCGDAGMMRLTDMARWIPAYQQIVVERDELYQQHRTCQERWRTKQNEWMAERATLLAQLQQLREARETITPPRRDPLAEMTFDEDEPSVDRLLQEGSPVEQSTPITVPGPEISVSSRTPLPDSRRDSAVMLRRRGTRASTTTWLKTIHRPPKRTSTRARVTLAGARSAGVFSNSSVCDTGSRDGGGCEPPGLTELPTSSKAQ</sequence>
<name>A0A0K8SK43_LYGHE</name>
<reference evidence="2" key="1">
    <citation type="submission" date="2014-09" db="EMBL/GenBank/DDBJ databases">
        <authorList>
            <person name="Magalhaes I.L.F."/>
            <person name="Oliveira U."/>
            <person name="Santos F.R."/>
            <person name="Vidigal T.H.D.A."/>
            <person name="Brescovit A.D."/>
            <person name="Santos A.J."/>
        </authorList>
    </citation>
    <scope>NUCLEOTIDE SEQUENCE</scope>
</reference>